<feature type="compositionally biased region" description="Polar residues" evidence="1">
    <location>
        <begin position="23"/>
        <end position="33"/>
    </location>
</feature>
<organism evidence="2">
    <name type="scientific">Cucumis melo</name>
    <name type="common">Muskmelon</name>
    <dbReference type="NCBI Taxonomy" id="3656"/>
    <lineage>
        <taxon>Eukaryota</taxon>
        <taxon>Viridiplantae</taxon>
        <taxon>Streptophyta</taxon>
        <taxon>Embryophyta</taxon>
        <taxon>Tracheophyta</taxon>
        <taxon>Spermatophyta</taxon>
        <taxon>Magnoliopsida</taxon>
        <taxon>eudicotyledons</taxon>
        <taxon>Gunneridae</taxon>
        <taxon>Pentapetalae</taxon>
        <taxon>rosids</taxon>
        <taxon>fabids</taxon>
        <taxon>Cucurbitales</taxon>
        <taxon>Cucurbitaceae</taxon>
        <taxon>Benincaseae</taxon>
        <taxon>Cucumis</taxon>
    </lineage>
</organism>
<name>A0A9I9E2Z7_CUCME</name>
<evidence type="ECO:0000313" key="2">
    <source>
        <dbReference type="EnsemblPlants" id="MELO3C027934.2.1"/>
    </source>
</evidence>
<dbReference type="AlphaFoldDB" id="A0A9I9E2Z7"/>
<sequence length="74" mass="8163">PRAFVGRPLRCSHITGGRHQRRPSPTTLLRSSACTASRRPFSALVVKRQPSSTKETGQSISAIAAAFRRRECED</sequence>
<reference evidence="2" key="1">
    <citation type="submission" date="2023-03" db="UniProtKB">
        <authorList>
            <consortium name="EnsemblPlants"/>
        </authorList>
    </citation>
    <scope>IDENTIFICATION</scope>
</reference>
<protein>
    <submittedName>
        <fullName evidence="2">Uncharacterized protein</fullName>
    </submittedName>
</protein>
<accession>A0A9I9E2Z7</accession>
<feature type="region of interest" description="Disordered" evidence="1">
    <location>
        <begin position="13"/>
        <end position="33"/>
    </location>
</feature>
<proteinExistence type="predicted"/>
<evidence type="ECO:0000256" key="1">
    <source>
        <dbReference type="SAM" id="MobiDB-lite"/>
    </source>
</evidence>
<dbReference type="Gramene" id="MELO3C027934.2.1">
    <property type="protein sequence ID" value="MELO3C027934.2.1"/>
    <property type="gene ID" value="MELO3C027934.2"/>
</dbReference>
<dbReference type="EnsemblPlants" id="MELO3C027934.2.1">
    <property type="protein sequence ID" value="MELO3C027934.2.1"/>
    <property type="gene ID" value="MELO3C027934.2"/>
</dbReference>